<name>A0AAD4TN22_OVIAM</name>
<accession>A0AAD4TN22</accession>
<evidence type="ECO:0000256" key="1">
    <source>
        <dbReference type="SAM" id="MobiDB-lite"/>
    </source>
</evidence>
<comment type="caution">
    <text evidence="2">The sequence shown here is derived from an EMBL/GenBank/DDBJ whole genome shotgun (WGS) entry which is preliminary data.</text>
</comment>
<gene>
    <name evidence="2" type="ORF">MG293_020239</name>
</gene>
<proteinExistence type="predicted"/>
<dbReference type="Proteomes" id="UP001214576">
    <property type="component" value="Unassembled WGS sequence"/>
</dbReference>
<feature type="region of interest" description="Disordered" evidence="1">
    <location>
        <begin position="52"/>
        <end position="72"/>
    </location>
</feature>
<evidence type="ECO:0000313" key="3">
    <source>
        <dbReference type="Proteomes" id="UP001214576"/>
    </source>
</evidence>
<dbReference type="EMBL" id="JAKZEL010000027">
    <property type="protein sequence ID" value="KAI4529561.1"/>
    <property type="molecule type" value="Genomic_DNA"/>
</dbReference>
<evidence type="ECO:0000313" key="2">
    <source>
        <dbReference type="EMBL" id="KAI4529561.1"/>
    </source>
</evidence>
<feature type="compositionally biased region" description="Basic and acidic residues" evidence="1">
    <location>
        <begin position="52"/>
        <end position="66"/>
    </location>
</feature>
<sequence>MTLEELQEWGEEELNVRPLSVLTWSVKNSTQGLINRHNNRTFLGWILGPPDAGHHPRSAEADKEGEYGPLATGSCAISTGTSGREALGQQPPAAELISWLQVKQRDSGLRAEVSRKVPRGA</sequence>
<dbReference type="AlphaFoldDB" id="A0AAD4TN22"/>
<protein>
    <submittedName>
        <fullName evidence="2">Uncharacterized protein</fullName>
    </submittedName>
</protein>
<keyword evidence="3" id="KW-1185">Reference proteome</keyword>
<organism evidence="2 3">
    <name type="scientific">Ovis ammon polii</name>
    <dbReference type="NCBI Taxonomy" id="230172"/>
    <lineage>
        <taxon>Eukaryota</taxon>
        <taxon>Metazoa</taxon>
        <taxon>Chordata</taxon>
        <taxon>Craniata</taxon>
        <taxon>Vertebrata</taxon>
        <taxon>Euteleostomi</taxon>
        <taxon>Mammalia</taxon>
        <taxon>Eutheria</taxon>
        <taxon>Laurasiatheria</taxon>
        <taxon>Artiodactyla</taxon>
        <taxon>Ruminantia</taxon>
        <taxon>Pecora</taxon>
        <taxon>Bovidae</taxon>
        <taxon>Caprinae</taxon>
        <taxon>Ovis</taxon>
    </lineage>
</organism>
<reference evidence="2" key="1">
    <citation type="submission" date="2022-03" db="EMBL/GenBank/DDBJ databases">
        <title>Genomic analyses of argali, domestic sheep and their hybrids provide insights into chromosomal evolution, heterosis and genetic basis of agronomic traits.</title>
        <authorList>
            <person name="Li M."/>
        </authorList>
    </citation>
    <scope>NUCLEOTIDE SEQUENCE</scope>
    <source>
        <strain evidence="2">CAU-MHL-2022a</strain>
        <tissue evidence="2">Skin</tissue>
    </source>
</reference>